<dbReference type="CDD" id="cd07185">
    <property type="entry name" value="OmpA_C-like"/>
    <property type="match status" value="1"/>
</dbReference>
<dbReference type="PANTHER" id="PTHR30329:SF21">
    <property type="entry name" value="LIPOPROTEIN YIAD-RELATED"/>
    <property type="match status" value="1"/>
</dbReference>
<proteinExistence type="predicted"/>
<dbReference type="InterPro" id="IPR039567">
    <property type="entry name" value="Gly-zipper"/>
</dbReference>
<feature type="domain" description="OmpA-like" evidence="5">
    <location>
        <begin position="101"/>
        <end position="217"/>
    </location>
</feature>
<evidence type="ECO:0000313" key="6">
    <source>
        <dbReference type="EMBL" id="MEH7828200.1"/>
    </source>
</evidence>
<organism evidence="6 7">
    <name type="scientific">Gemmobacter denitrificans</name>
    <dbReference type="NCBI Taxonomy" id="3123040"/>
    <lineage>
        <taxon>Bacteria</taxon>
        <taxon>Pseudomonadati</taxon>
        <taxon>Pseudomonadota</taxon>
        <taxon>Alphaproteobacteria</taxon>
        <taxon>Rhodobacterales</taxon>
        <taxon>Paracoccaceae</taxon>
        <taxon>Gemmobacter</taxon>
    </lineage>
</organism>
<dbReference type="PRINTS" id="PR01023">
    <property type="entry name" value="NAFLGMOTY"/>
</dbReference>
<dbReference type="EMBL" id="JBALHR010000004">
    <property type="protein sequence ID" value="MEH7828200.1"/>
    <property type="molecule type" value="Genomic_DNA"/>
</dbReference>
<keyword evidence="2 4" id="KW-0472">Membrane</keyword>
<evidence type="ECO:0000256" key="2">
    <source>
        <dbReference type="ARBA" id="ARBA00023136"/>
    </source>
</evidence>
<dbReference type="PROSITE" id="PS51257">
    <property type="entry name" value="PROKAR_LIPOPROTEIN"/>
    <property type="match status" value="1"/>
</dbReference>
<dbReference type="SUPFAM" id="SSF103088">
    <property type="entry name" value="OmpA-like"/>
    <property type="match status" value="1"/>
</dbReference>
<name>A0ABU8BU22_9RHOB</name>
<dbReference type="PROSITE" id="PS51123">
    <property type="entry name" value="OMPA_2"/>
    <property type="match status" value="1"/>
</dbReference>
<dbReference type="InterPro" id="IPR006665">
    <property type="entry name" value="OmpA-like"/>
</dbReference>
<sequence>MIFKSPLLIGLAGATLLAGCVQDPYAYSDPNARTKAGVATGAVVGAGLGALSGSGDDRFKNAVLGGVVGAVAGGAIGNTLDRQAAELRQQLGGSASVVNTGNSINVTMGQDILFATDSTVVLPGSQGNLSAIANNLTRYPNSRIEVIGHTDSDGEAAYNQDLSERRARSVAGALMSYGVAPARIAAFGRGEDQPIASNLTPQGKQANRRVEIIIRPN</sequence>
<reference evidence="6" key="1">
    <citation type="submission" date="2024-02" db="EMBL/GenBank/DDBJ databases">
        <title>Genome sequences of strain Gemmobacter sp. JM10B15.</title>
        <authorList>
            <person name="Zhang M."/>
        </authorList>
    </citation>
    <scope>NUCLEOTIDE SEQUENCE</scope>
    <source>
        <strain evidence="6">JM10B15</strain>
    </source>
</reference>
<comment type="subcellular location">
    <subcellularLocation>
        <location evidence="1">Cell outer membrane</location>
    </subcellularLocation>
</comment>
<keyword evidence="3" id="KW-0998">Cell outer membrane</keyword>
<gene>
    <name evidence="6" type="ORF">V6590_08560</name>
</gene>
<evidence type="ECO:0000259" key="5">
    <source>
        <dbReference type="PROSITE" id="PS51123"/>
    </source>
</evidence>
<evidence type="ECO:0000256" key="1">
    <source>
        <dbReference type="ARBA" id="ARBA00004442"/>
    </source>
</evidence>
<comment type="caution">
    <text evidence="6">The sequence shown here is derived from an EMBL/GenBank/DDBJ whole genome shotgun (WGS) entry which is preliminary data.</text>
</comment>
<keyword evidence="7" id="KW-1185">Reference proteome</keyword>
<evidence type="ECO:0000256" key="3">
    <source>
        <dbReference type="ARBA" id="ARBA00023237"/>
    </source>
</evidence>
<dbReference type="PRINTS" id="PR01021">
    <property type="entry name" value="OMPADOMAIN"/>
</dbReference>
<dbReference type="InterPro" id="IPR006664">
    <property type="entry name" value="OMP_bac"/>
</dbReference>
<dbReference type="Gene3D" id="3.30.1330.60">
    <property type="entry name" value="OmpA-like domain"/>
    <property type="match status" value="1"/>
</dbReference>
<dbReference type="Proteomes" id="UP001431963">
    <property type="component" value="Unassembled WGS sequence"/>
</dbReference>
<evidence type="ECO:0000313" key="7">
    <source>
        <dbReference type="Proteomes" id="UP001431963"/>
    </source>
</evidence>
<evidence type="ECO:0000256" key="4">
    <source>
        <dbReference type="PROSITE-ProRule" id="PRU00473"/>
    </source>
</evidence>
<dbReference type="PANTHER" id="PTHR30329">
    <property type="entry name" value="STATOR ELEMENT OF FLAGELLAR MOTOR COMPLEX"/>
    <property type="match status" value="1"/>
</dbReference>
<accession>A0ABU8BU22</accession>
<protein>
    <submittedName>
        <fullName evidence="6">OmpA family protein</fullName>
    </submittedName>
</protein>
<dbReference type="Pfam" id="PF13488">
    <property type="entry name" value="Gly-zipper_Omp"/>
    <property type="match status" value="1"/>
</dbReference>
<dbReference type="InterPro" id="IPR036737">
    <property type="entry name" value="OmpA-like_sf"/>
</dbReference>
<dbReference type="Pfam" id="PF00691">
    <property type="entry name" value="OmpA"/>
    <property type="match status" value="1"/>
</dbReference>
<dbReference type="InterPro" id="IPR050330">
    <property type="entry name" value="Bact_OuterMem_StrucFunc"/>
</dbReference>